<dbReference type="InterPro" id="IPR050440">
    <property type="entry name" value="Laminin/Netrin_ECM"/>
</dbReference>
<dbReference type="GO" id="GO:0009887">
    <property type="term" value="P:animal organ morphogenesis"/>
    <property type="evidence" value="ECO:0007669"/>
    <property type="project" value="TreeGrafter"/>
</dbReference>
<evidence type="ECO:0000313" key="17">
    <source>
        <dbReference type="Proteomes" id="UP001497472"/>
    </source>
</evidence>
<dbReference type="InterPro" id="IPR056863">
    <property type="entry name" value="LMN_ATRN_NET-like_EGF"/>
</dbReference>
<dbReference type="SMART" id="SM00281">
    <property type="entry name" value="LamB"/>
    <property type="match status" value="1"/>
</dbReference>
<sequence>MLHNTDLNLVWFVYKFVWPLNGLTRPSAHALVTSNGATVQKRVLRATFAIYGQDSAAASHTSREGPATHARKATGAWTEANAGDASAARAQLLVTQLQGYALAQLVSVVHVVTDVCQVTTGSALLDACVSISQSSEMLHYVKIDVCPACSEGKVCSSVTGRCVCPGRSRGPGCSLCARGYWGRELGCRSCSCGPGAVSETCDMQSGACECRPGWTGRACDRCERGFFGPRCRPCRCSEAGTRCSDVCECDENGRCPCKENVVGDKCDRCLDGTFGLSKTNPVGCTACFCFGRSAKCTQADVVRAALHAATPLHLTLLRGDIANMEQESLLAVHTRHPEATVSVPWPPVPVYAELGEVFLGDRVMSYGGALRFRVEEEGGEPLPQHTLSRFPLVSIHGGSLVLDHYERVPAVNGSYAVYLHESLWEVRGRNAVASRGALMLVLQDLQHVFIRVSTRMPNYREPLHILLLNVSLETAVAGLSRGAPAPGVEMCECGTGFSSGSCHKPAAGFWLPPTPPHLRQTAGTILIHLDSTPRQCDCNHRAELCHPTTGDCVNCTRNTSGSHCERCADGYYGVPDSPSECQPCPCPTPHRNRASSCTTRHNRVQCYCRPGYAGIACESCAAGWVRNSQGDCEPCTCDNRGALAQTCDAQARCHCRPHVSGDKCDRCDLRRHYLDDGGCRPCDNCTQTLLDTVELMTVEMHRRADITELTKIPQPFPALREFEHNASQLHNSLRHLKTDIEKSRIIAITMDDLEEMEHNLFTRAHNLKTEASRRDKEGQYLSLESMSGLEDVLKQRRMLGEQVAVLDDFARGEKHLSAHRALKEARRLLKIIKEIRLIDYKAGATDVSDSANLQSTSVHEYSYRIEDIYRRVRKMQAALDQWENKMEDVGKLSQTVWSAGDAVGELRKTVTPALMRLKDLGLRCRIMLEEITKQQTRNLTDEAKKAISQSKHYVTNLPQIIDELQSLKSAAEEKEGILYNLTPAYKKKYLEAVEKHVAMLSEKAKEYKNLFAGTRAAASLGVQAAGAWAAVSRAVKEAGVAADAATAATAEAVQLARGHQPLIETANAHWAASEDLKSRGNAVLTSAEELGRGVESAARSIDSISVGLRALGWRERSLAAGASTASSGLGGTDNGALTSLKSASEQAERVFAVSRALYDEAAELRRRVRYHLRRKLAALQRLGDTALGAAEEHVSQIRGNTLRGAEVSEALAAAAAARAREHSAASASLEPALRSLRERVERARHAASTITVSVRSPMAGVGCARAYTMWNAPSVTRLSLAVSFDGDVKDGTLIFLKDQDVPERYMRLSVVNSRLRLSWNVGSEEGIIMHPEPLVSTIDDADHTAYTIEIERVWSTVRLRVERSGNAAITSSNSTAVIDGGLLRVSVLWLGETVAPLPGCVHALKDDNGALGLWSFSKQPSTARCVGCTHRRISQSRGSSGLVQFSGAGYAEVRRSGLRPADRRRFTISFTFRTKDHNALLFLALDTVNNRSVSVWLRSCRVVFAVQYGGSLLEISSSSTHCDGSGAHVQATRVFNGLERGSLRVNGEETLGSPDPPVQSAALLPDLQQAVYWLGGAPPGELIGEKPPSLLGCIGALTVDREGYDLLDTPTRHGVEPGCSARILRSAIFQGEGYIEMATPAIRRKSSLGISFRTRSSSGLLLYRAPAAGSNEVDDEDDGDDGHYLVLAIVKGELEVIAAAGKGELRMRVNGTKLDDGYLHSIRLVRAHKQLEVWVDEKSAGSGALVGGGFAARPRGLFIGGAPPSHRSSVVVLPVTTFSGTITDFIVDATLLGLEEGVSWGDVRVGRAESETRMDAPAEPQADSAALCTKMSSYTVEAGAVKFGDTVGSYASLKLPRQGAKAEFAITLQIRTFAAEGLLFLIPGSKLKAKHYTALLLHEGKVRLVVRGRKRKEISLAATLADGTWRSVTVRISRNRMVLSSAGAAATSRAPAHSRANRIYVGGLPAAHALPNIPNAIIRAGGFRGCIRRVVVCGRAEDLVRDARAHTAVGQCFPSVERGAYFAGDAYAVWSSKWWSEDSETVEVRLQFRSFAANGVILSSGGTTLEIKNGMVVLSSGGARAEWNGSGTNGGLACDGAWHSVVARISTQALSLSLDGAGEERAATPTLFNTDTPNLLPLYIAGLPEGVIDPTENRENFKGCIREVSVGGVKKDWPAMQALHHVLLDSCPTS</sequence>
<keyword evidence="9 11" id="KW-0424">Laminin EGF-like domain</keyword>
<keyword evidence="3" id="KW-0272">Extracellular matrix</keyword>
<keyword evidence="5" id="KW-0677">Repeat</keyword>
<evidence type="ECO:0000256" key="9">
    <source>
        <dbReference type="ARBA" id="ARBA00023292"/>
    </source>
</evidence>
<dbReference type="SMART" id="SM00181">
    <property type="entry name" value="EGF"/>
    <property type="match status" value="3"/>
</dbReference>
<evidence type="ECO:0000256" key="2">
    <source>
        <dbReference type="ARBA" id="ARBA00022525"/>
    </source>
</evidence>
<evidence type="ECO:0000259" key="13">
    <source>
        <dbReference type="PROSITE" id="PS50025"/>
    </source>
</evidence>
<evidence type="ECO:0000259" key="14">
    <source>
        <dbReference type="PROSITE" id="PS50027"/>
    </source>
</evidence>
<feature type="domain" description="Laminin IV type A" evidence="15">
    <location>
        <begin position="307"/>
        <end position="490"/>
    </location>
</feature>
<keyword evidence="7 11" id="KW-1015">Disulfide bond</keyword>
<name>A0AAV1JK66_9NEOP</name>
<feature type="disulfide bond" evidence="11">
    <location>
        <begin position="567"/>
        <end position="581"/>
    </location>
</feature>
<dbReference type="GO" id="GO:0005604">
    <property type="term" value="C:basement membrane"/>
    <property type="evidence" value="ECO:0007669"/>
    <property type="project" value="UniProtKB-SubCell"/>
</dbReference>
<dbReference type="PANTHER" id="PTHR10574:SF406">
    <property type="entry name" value="LAMININ SUBUNIT ALPHA 5"/>
    <property type="match status" value="1"/>
</dbReference>
<feature type="disulfide bond" evidence="11">
    <location>
        <begin position="655"/>
        <end position="664"/>
    </location>
</feature>
<reference evidence="16 17" key="1">
    <citation type="submission" date="2023-11" db="EMBL/GenBank/DDBJ databases">
        <authorList>
            <person name="Okamura Y."/>
        </authorList>
    </citation>
    <scope>NUCLEOTIDE SEQUENCE [LARGE SCALE GENOMIC DNA]</scope>
</reference>
<keyword evidence="17" id="KW-1185">Reference proteome</keyword>
<evidence type="ECO:0000256" key="1">
    <source>
        <dbReference type="ARBA" id="ARBA00004302"/>
    </source>
</evidence>
<dbReference type="Gene3D" id="2.10.25.10">
    <property type="entry name" value="Laminin"/>
    <property type="match status" value="3"/>
</dbReference>
<feature type="domain" description="Laminin EGF-like" evidence="14">
    <location>
        <begin position="635"/>
        <end position="681"/>
    </location>
</feature>
<protein>
    <recommendedName>
        <fullName evidence="18">Laminin subunit alpha-1</fullName>
    </recommendedName>
</protein>
<dbReference type="SUPFAM" id="SSF49899">
    <property type="entry name" value="Concanavalin A-like lectins/glucanases"/>
    <property type="match status" value="5"/>
</dbReference>
<feature type="disulfide bond" evidence="11">
    <location>
        <begin position="210"/>
        <end position="219"/>
    </location>
</feature>
<keyword evidence="4" id="KW-0732">Signal</keyword>
<dbReference type="PRINTS" id="PR00011">
    <property type="entry name" value="EGFLAMININ"/>
</dbReference>
<dbReference type="Gene3D" id="2.170.300.10">
    <property type="entry name" value="Tie2 ligand-binding domain superfamily"/>
    <property type="match status" value="2"/>
</dbReference>
<dbReference type="SUPFAM" id="SSF57196">
    <property type="entry name" value="EGF/Laminin"/>
    <property type="match status" value="1"/>
</dbReference>
<keyword evidence="12" id="KW-0175">Coiled coil</keyword>
<feature type="domain" description="Laminin G" evidence="13">
    <location>
        <begin position="2017"/>
        <end position="2187"/>
    </location>
</feature>
<evidence type="ECO:0000256" key="3">
    <source>
        <dbReference type="ARBA" id="ARBA00022530"/>
    </source>
</evidence>
<evidence type="ECO:0000256" key="6">
    <source>
        <dbReference type="ARBA" id="ARBA00022869"/>
    </source>
</evidence>
<feature type="domain" description="Laminin G" evidence="13">
    <location>
        <begin position="1840"/>
        <end position="2012"/>
    </location>
</feature>
<dbReference type="PROSITE" id="PS50027">
    <property type="entry name" value="EGF_LAM_2"/>
    <property type="match status" value="4"/>
</dbReference>
<gene>
    <name evidence="16" type="ORF">LNINA_LOCUS8845</name>
</gene>
<feature type="coiled-coil region" evidence="12">
    <location>
        <begin position="865"/>
        <end position="892"/>
    </location>
</feature>
<dbReference type="Pfam" id="PF00052">
    <property type="entry name" value="Laminin_B"/>
    <property type="match status" value="1"/>
</dbReference>
<feature type="domain" description="Laminin EGF-like" evidence="14">
    <location>
        <begin position="234"/>
        <end position="286"/>
    </location>
</feature>
<evidence type="ECO:0000256" key="4">
    <source>
        <dbReference type="ARBA" id="ARBA00022729"/>
    </source>
</evidence>
<dbReference type="InterPro" id="IPR002049">
    <property type="entry name" value="LE_dom"/>
</dbReference>
<dbReference type="Pfam" id="PF24973">
    <property type="entry name" value="EGF_LMN_ATRN"/>
    <property type="match status" value="1"/>
</dbReference>
<evidence type="ECO:0000256" key="11">
    <source>
        <dbReference type="PROSITE-ProRule" id="PRU00460"/>
    </source>
</evidence>
<dbReference type="InterPro" id="IPR000034">
    <property type="entry name" value="Laminin_IV"/>
</dbReference>
<proteinExistence type="predicted"/>
<evidence type="ECO:0000256" key="10">
    <source>
        <dbReference type="PROSITE-ProRule" id="PRU00122"/>
    </source>
</evidence>
<dbReference type="EMBL" id="CAVLEF010000040">
    <property type="protein sequence ID" value="CAK1549560.1"/>
    <property type="molecule type" value="Genomic_DNA"/>
</dbReference>
<dbReference type="SMART" id="SM00180">
    <property type="entry name" value="EGF_Lam"/>
    <property type="match status" value="6"/>
</dbReference>
<dbReference type="InterPro" id="IPR001791">
    <property type="entry name" value="Laminin_G"/>
</dbReference>
<dbReference type="Pfam" id="PF00053">
    <property type="entry name" value="EGF_laminin"/>
    <property type="match status" value="5"/>
</dbReference>
<dbReference type="PROSITE" id="PS50025">
    <property type="entry name" value="LAM_G_DOMAIN"/>
    <property type="match status" value="5"/>
</dbReference>
<feature type="domain" description="Laminin G" evidence="13">
    <location>
        <begin position="1626"/>
        <end position="1828"/>
    </location>
</feature>
<dbReference type="GO" id="GO:0009888">
    <property type="term" value="P:tissue development"/>
    <property type="evidence" value="ECO:0007669"/>
    <property type="project" value="TreeGrafter"/>
</dbReference>
<dbReference type="SMART" id="SM00282">
    <property type="entry name" value="LamG"/>
    <property type="match status" value="5"/>
</dbReference>
<dbReference type="CDD" id="cd00110">
    <property type="entry name" value="LamG"/>
    <property type="match status" value="4"/>
</dbReference>
<feature type="disulfide bond" evidence="11">
    <location>
        <begin position="555"/>
        <end position="564"/>
    </location>
</feature>
<accession>A0AAV1JK66</accession>
<feature type="disulfide bond" evidence="11">
    <location>
        <begin position="257"/>
        <end position="266"/>
    </location>
</feature>
<dbReference type="Pfam" id="PF02210">
    <property type="entry name" value="Laminin_G_2"/>
    <property type="match status" value="2"/>
</dbReference>
<dbReference type="Proteomes" id="UP001497472">
    <property type="component" value="Unassembled WGS sequence"/>
</dbReference>
<evidence type="ECO:0000256" key="8">
    <source>
        <dbReference type="ARBA" id="ARBA00023180"/>
    </source>
</evidence>
<feature type="disulfide bond" evidence="10">
    <location>
        <begin position="2160"/>
        <end position="2187"/>
    </location>
</feature>
<feature type="domain" description="Laminin EGF-like" evidence="14">
    <location>
        <begin position="190"/>
        <end position="233"/>
    </location>
</feature>
<feature type="domain" description="Laminin G" evidence="13">
    <location>
        <begin position="1442"/>
        <end position="1619"/>
    </location>
</feature>
<evidence type="ECO:0000256" key="5">
    <source>
        <dbReference type="ARBA" id="ARBA00022737"/>
    </source>
</evidence>
<keyword evidence="8" id="KW-0325">Glycoprotein</keyword>
<feature type="domain" description="Laminin EGF-like" evidence="14">
    <location>
        <begin position="536"/>
        <end position="583"/>
    </location>
</feature>
<dbReference type="Gene3D" id="2.60.120.200">
    <property type="match status" value="5"/>
</dbReference>
<evidence type="ECO:0000256" key="12">
    <source>
        <dbReference type="SAM" id="Coils"/>
    </source>
</evidence>
<evidence type="ECO:0000256" key="7">
    <source>
        <dbReference type="ARBA" id="ARBA00023157"/>
    </source>
</evidence>
<dbReference type="PROSITE" id="PS00022">
    <property type="entry name" value="EGF_1"/>
    <property type="match status" value="1"/>
</dbReference>
<dbReference type="GO" id="GO:0048731">
    <property type="term" value="P:system development"/>
    <property type="evidence" value="ECO:0007669"/>
    <property type="project" value="UniProtKB-ARBA"/>
</dbReference>
<keyword evidence="2" id="KW-0964">Secreted</keyword>
<dbReference type="InterPro" id="IPR000742">
    <property type="entry name" value="EGF"/>
</dbReference>
<comment type="caution">
    <text evidence="16">The sequence shown here is derived from an EMBL/GenBank/DDBJ whole genome shotgun (WGS) entry which is preliminary data.</text>
</comment>
<keyword evidence="6" id="KW-0084">Basement membrane</keyword>
<dbReference type="CDD" id="cd00055">
    <property type="entry name" value="EGF_Lam"/>
    <property type="match status" value="5"/>
</dbReference>
<comment type="caution">
    <text evidence="11">Lacks conserved residue(s) required for the propagation of feature annotation.</text>
</comment>
<feature type="disulfide bond" evidence="11">
    <location>
        <begin position="635"/>
        <end position="647"/>
    </location>
</feature>
<organism evidence="16 17">
    <name type="scientific">Leptosia nina</name>
    <dbReference type="NCBI Taxonomy" id="320188"/>
    <lineage>
        <taxon>Eukaryota</taxon>
        <taxon>Metazoa</taxon>
        <taxon>Ecdysozoa</taxon>
        <taxon>Arthropoda</taxon>
        <taxon>Hexapoda</taxon>
        <taxon>Insecta</taxon>
        <taxon>Pterygota</taxon>
        <taxon>Neoptera</taxon>
        <taxon>Endopterygota</taxon>
        <taxon>Lepidoptera</taxon>
        <taxon>Glossata</taxon>
        <taxon>Ditrysia</taxon>
        <taxon>Papilionoidea</taxon>
        <taxon>Pieridae</taxon>
        <taxon>Pierinae</taxon>
        <taxon>Leptosia</taxon>
    </lineage>
</organism>
<evidence type="ECO:0000259" key="15">
    <source>
        <dbReference type="PROSITE" id="PS51115"/>
    </source>
</evidence>
<evidence type="ECO:0008006" key="18">
    <source>
        <dbReference type="Google" id="ProtNLM"/>
    </source>
</evidence>
<dbReference type="PANTHER" id="PTHR10574">
    <property type="entry name" value="NETRIN/LAMININ-RELATED"/>
    <property type="match status" value="1"/>
</dbReference>
<dbReference type="InterPro" id="IPR013320">
    <property type="entry name" value="ConA-like_dom_sf"/>
</dbReference>
<dbReference type="Pfam" id="PF00054">
    <property type="entry name" value="Laminin_G_1"/>
    <property type="match status" value="2"/>
</dbReference>
<dbReference type="PROSITE" id="PS51115">
    <property type="entry name" value="LAMININ_IVA"/>
    <property type="match status" value="1"/>
</dbReference>
<feature type="domain" description="Laminin G" evidence="13">
    <location>
        <begin position="1257"/>
        <end position="1428"/>
    </location>
</feature>
<dbReference type="FunFam" id="2.10.25.10:FF:000188">
    <property type="entry name" value="Laminin subunit gamma 2"/>
    <property type="match status" value="1"/>
</dbReference>
<dbReference type="PROSITE" id="PS01248">
    <property type="entry name" value="EGF_LAM_1"/>
    <property type="match status" value="3"/>
</dbReference>
<comment type="subcellular location">
    <subcellularLocation>
        <location evidence="1">Secreted</location>
        <location evidence="1">Extracellular space</location>
        <location evidence="1">Extracellular matrix</location>
        <location evidence="1">Basement membrane</location>
    </subcellularLocation>
</comment>
<evidence type="ECO:0000313" key="16">
    <source>
        <dbReference type="EMBL" id="CAK1549560.1"/>
    </source>
</evidence>